<protein>
    <recommendedName>
        <fullName evidence="3">Kdo domain containing protein</fullName>
    </recommendedName>
</protein>
<dbReference type="RefSeq" id="WP_110359105.1">
    <property type="nucleotide sequence ID" value="NZ_QFLI01000001.1"/>
</dbReference>
<dbReference type="InterPro" id="IPR011009">
    <property type="entry name" value="Kinase-like_dom_sf"/>
</dbReference>
<keyword evidence="2" id="KW-1185">Reference proteome</keyword>
<sequence length="257" mass="30562">MILDKKKRYAVNPEYGFVEDFVKDLPHIFESEGTSIYKGRNEIKVFDNEGVRLNVKSFKIPNFINKLAYAWLRGSKAKHSYEYGIEILRRGANTPTPIAFFETLKRGLFNRSYYVSVHHKYDFTVRDLIGYEFPDKENILKQFATYTYNKLHKMGIHHLDYSRGNVLVTKLENDKYDFSIVDINRLRFEKIDYLKGLRNFAQLWASKDELEIIARQYAQLNNQDENKAVQLLVQFDKKHKEKIYRKHKFKALIKGKK</sequence>
<reference evidence="1 2" key="1">
    <citation type="submission" date="2018-05" db="EMBL/GenBank/DDBJ databases">
        <title>Marinifilum breve JC075T sp. nov., a marine bacterium isolated from Yongle Blue Hole in the South China Sea.</title>
        <authorList>
            <person name="Fu T."/>
        </authorList>
    </citation>
    <scope>NUCLEOTIDE SEQUENCE [LARGE SCALE GENOMIC DNA]</scope>
    <source>
        <strain evidence="1 2">JC075</strain>
    </source>
</reference>
<comment type="caution">
    <text evidence="1">The sequence shown here is derived from an EMBL/GenBank/DDBJ whole genome shotgun (WGS) entry which is preliminary data.</text>
</comment>
<gene>
    <name evidence="1" type="ORF">DF185_02305</name>
</gene>
<name>A0A2V4A354_9BACT</name>
<organism evidence="1 2">
    <name type="scientific">Marinifilum breve</name>
    <dbReference type="NCBI Taxonomy" id="2184082"/>
    <lineage>
        <taxon>Bacteria</taxon>
        <taxon>Pseudomonadati</taxon>
        <taxon>Bacteroidota</taxon>
        <taxon>Bacteroidia</taxon>
        <taxon>Marinilabiliales</taxon>
        <taxon>Marinifilaceae</taxon>
    </lineage>
</organism>
<dbReference type="EMBL" id="QFLI01000001">
    <property type="protein sequence ID" value="PXY02948.1"/>
    <property type="molecule type" value="Genomic_DNA"/>
</dbReference>
<proteinExistence type="predicted"/>
<dbReference type="AlphaFoldDB" id="A0A2V4A354"/>
<dbReference type="SUPFAM" id="SSF56112">
    <property type="entry name" value="Protein kinase-like (PK-like)"/>
    <property type="match status" value="1"/>
</dbReference>
<evidence type="ECO:0000313" key="2">
    <source>
        <dbReference type="Proteomes" id="UP000248079"/>
    </source>
</evidence>
<accession>A0A2V4A354</accession>
<evidence type="ECO:0008006" key="3">
    <source>
        <dbReference type="Google" id="ProtNLM"/>
    </source>
</evidence>
<evidence type="ECO:0000313" key="1">
    <source>
        <dbReference type="EMBL" id="PXY02948.1"/>
    </source>
</evidence>
<dbReference type="Proteomes" id="UP000248079">
    <property type="component" value="Unassembled WGS sequence"/>
</dbReference>
<dbReference type="OrthoDB" id="9773772at2"/>